<organism evidence="2 3">
    <name type="scientific">Tachysurus vachellii</name>
    <name type="common">Darkbarbel catfish</name>
    <name type="synonym">Pelteobagrus vachellii</name>
    <dbReference type="NCBI Taxonomy" id="175792"/>
    <lineage>
        <taxon>Eukaryota</taxon>
        <taxon>Metazoa</taxon>
        <taxon>Chordata</taxon>
        <taxon>Craniata</taxon>
        <taxon>Vertebrata</taxon>
        <taxon>Euteleostomi</taxon>
        <taxon>Actinopterygii</taxon>
        <taxon>Neopterygii</taxon>
        <taxon>Teleostei</taxon>
        <taxon>Ostariophysi</taxon>
        <taxon>Siluriformes</taxon>
        <taxon>Bagridae</taxon>
        <taxon>Tachysurus</taxon>
    </lineage>
</organism>
<comment type="caution">
    <text evidence="2">The sequence shown here is derived from an EMBL/GenBank/DDBJ whole genome shotgun (WGS) entry which is preliminary data.</text>
</comment>
<dbReference type="GO" id="GO:0042981">
    <property type="term" value="P:regulation of apoptotic process"/>
    <property type="evidence" value="ECO:0007669"/>
    <property type="project" value="InterPro"/>
</dbReference>
<dbReference type="Gene3D" id="1.10.533.10">
    <property type="entry name" value="Death Domain, Fas"/>
    <property type="match status" value="2"/>
</dbReference>
<keyword evidence="3" id="KW-1185">Reference proteome</keyword>
<proteinExistence type="predicted"/>
<dbReference type="EMBL" id="JAVHJS010000008">
    <property type="protein sequence ID" value="KAK2849813.1"/>
    <property type="molecule type" value="Genomic_DNA"/>
</dbReference>
<dbReference type="CDD" id="cd01671">
    <property type="entry name" value="CARD"/>
    <property type="match status" value="1"/>
</dbReference>
<name>A0AA88T0F2_TACVA</name>
<sequence length="225" mass="25392">MDLIINKKVKLIKWLRGDEFILQHVQSKKLINGDEYMKLKSISDPGTQIRDLLDLMVQKGDRVCVDFLDLLKEDDVNEGSPELRDWIKSQGISMNIKGESGSNICTPVIIGAAINSININTQFTNLKTKDVMRNDRTQNNPTITDYEKFLETNKSKLIDKVKAVDRIIDDLSLHGEMAANMRAEKTDQAKMRILLEYTTSKTAARLLVDALNKHAADVMEDLASA</sequence>
<dbReference type="AlphaFoldDB" id="A0AA88T0F2"/>
<feature type="domain" description="CARD" evidence="1">
    <location>
        <begin position="1"/>
        <end position="75"/>
    </location>
</feature>
<dbReference type="InterPro" id="IPR011029">
    <property type="entry name" value="DEATH-like_dom_sf"/>
</dbReference>
<dbReference type="InterPro" id="IPR001315">
    <property type="entry name" value="CARD"/>
</dbReference>
<dbReference type="PROSITE" id="PS50209">
    <property type="entry name" value="CARD"/>
    <property type="match status" value="1"/>
</dbReference>
<accession>A0AA88T0F2</accession>
<dbReference type="Pfam" id="PF00619">
    <property type="entry name" value="CARD"/>
    <property type="match status" value="1"/>
</dbReference>
<protein>
    <recommendedName>
        <fullName evidence="1">CARD domain-containing protein</fullName>
    </recommendedName>
</protein>
<evidence type="ECO:0000313" key="2">
    <source>
        <dbReference type="EMBL" id="KAK2849813.1"/>
    </source>
</evidence>
<dbReference type="SUPFAM" id="SSF47986">
    <property type="entry name" value="DEATH domain"/>
    <property type="match status" value="2"/>
</dbReference>
<evidence type="ECO:0000259" key="1">
    <source>
        <dbReference type="PROSITE" id="PS50209"/>
    </source>
</evidence>
<gene>
    <name evidence="2" type="ORF">Q7C36_008596</name>
</gene>
<reference evidence="2" key="1">
    <citation type="submission" date="2023-08" db="EMBL/GenBank/DDBJ databases">
        <title>Pelteobagrus vachellii genome.</title>
        <authorList>
            <person name="Liu H."/>
        </authorList>
    </citation>
    <scope>NUCLEOTIDE SEQUENCE</scope>
    <source>
        <strain evidence="2">PRFRI_2022a</strain>
        <tissue evidence="2">Muscle</tissue>
    </source>
</reference>
<evidence type="ECO:0000313" key="3">
    <source>
        <dbReference type="Proteomes" id="UP001187315"/>
    </source>
</evidence>
<dbReference type="Proteomes" id="UP001187315">
    <property type="component" value="Unassembled WGS sequence"/>
</dbReference>